<gene>
    <name evidence="2" type="ORF">CCR82_15295</name>
</gene>
<reference evidence="2" key="2">
    <citation type="journal article" date="2020" name="Microorganisms">
        <title>Osmotic Adaptation and Compatible Solute Biosynthesis of Phototrophic Bacteria as Revealed from Genome Analyses.</title>
        <authorList>
            <person name="Imhoff J.F."/>
            <person name="Rahn T."/>
            <person name="Kunzel S."/>
            <person name="Keller A."/>
            <person name="Neulinger S.C."/>
        </authorList>
    </citation>
    <scope>NUCLEOTIDE SEQUENCE</scope>
    <source>
        <strain evidence="2">DSM 4395</strain>
    </source>
</reference>
<dbReference type="EMBL" id="NHSF01000070">
    <property type="protein sequence ID" value="MBK5931855.1"/>
    <property type="molecule type" value="Genomic_DNA"/>
</dbReference>
<dbReference type="Proteomes" id="UP001296967">
    <property type="component" value="Unassembled WGS sequence"/>
</dbReference>
<keyword evidence="1" id="KW-1133">Transmembrane helix</keyword>
<proteinExistence type="predicted"/>
<dbReference type="AlphaFoldDB" id="A0AAJ0UHY8"/>
<dbReference type="InterPro" id="IPR017495">
    <property type="entry name" value="PuhC"/>
</dbReference>
<dbReference type="RefSeq" id="WP_201246686.1">
    <property type="nucleotide sequence ID" value="NZ_NHSF01000070.1"/>
</dbReference>
<evidence type="ECO:0000256" key="1">
    <source>
        <dbReference type="SAM" id="Phobius"/>
    </source>
</evidence>
<feature type="transmembrane region" description="Helical" evidence="1">
    <location>
        <begin position="12"/>
        <end position="32"/>
    </location>
</feature>
<organism evidence="2 3">
    <name type="scientific">Halochromatium salexigens</name>
    <name type="common">Chromatium salexigens</name>
    <dbReference type="NCBI Taxonomy" id="49447"/>
    <lineage>
        <taxon>Bacteria</taxon>
        <taxon>Pseudomonadati</taxon>
        <taxon>Pseudomonadota</taxon>
        <taxon>Gammaproteobacteria</taxon>
        <taxon>Chromatiales</taxon>
        <taxon>Chromatiaceae</taxon>
        <taxon>Halochromatium</taxon>
    </lineage>
</organism>
<evidence type="ECO:0008006" key="4">
    <source>
        <dbReference type="Google" id="ProtNLM"/>
    </source>
</evidence>
<sequence>MSDPFDGRPFPRGVLIGAAVLIAFAIMAAAMVRLTGKGGVEMPYAPVVEARELVIEDIGDGVTMVTLPGPSGADRKAVVGLLKSGEDGFAMGVMRGMVRDRKARDLPLDAPYQLALLEDGRLVFRDPNVGTEIDLRAFGPTNLASFSPLLRSEPEPLADVIAADARD</sequence>
<dbReference type="NCBIfam" id="TIGR03054">
    <property type="entry name" value="photo_alph_chp1"/>
    <property type="match status" value="1"/>
</dbReference>
<protein>
    <recommendedName>
        <fullName evidence="4">Photosynthetic complex assembly protein</fullName>
    </recommendedName>
</protein>
<evidence type="ECO:0000313" key="3">
    <source>
        <dbReference type="Proteomes" id="UP001296967"/>
    </source>
</evidence>
<comment type="caution">
    <text evidence="2">The sequence shown here is derived from an EMBL/GenBank/DDBJ whole genome shotgun (WGS) entry which is preliminary data.</text>
</comment>
<reference evidence="2" key="1">
    <citation type="submission" date="2017-05" db="EMBL/GenBank/DDBJ databases">
        <authorList>
            <person name="Imhoff J.F."/>
            <person name="Rahn T."/>
            <person name="Kuenzel S."/>
            <person name="Neulinger S.C."/>
        </authorList>
    </citation>
    <scope>NUCLEOTIDE SEQUENCE</scope>
    <source>
        <strain evidence="2">DSM 4395</strain>
    </source>
</reference>
<keyword evidence="3" id="KW-1185">Reference proteome</keyword>
<keyword evidence="1" id="KW-0472">Membrane</keyword>
<name>A0AAJ0UHY8_HALSE</name>
<accession>A0AAJ0UHY8</accession>
<evidence type="ECO:0000313" key="2">
    <source>
        <dbReference type="EMBL" id="MBK5931855.1"/>
    </source>
</evidence>
<keyword evidence="1" id="KW-0812">Transmembrane</keyword>